<protein>
    <recommendedName>
        <fullName evidence="14">Zinc metalloprotease</fullName>
    </recommendedName>
</protein>
<dbReference type="GO" id="GO:0008237">
    <property type="term" value="F:metallopeptidase activity"/>
    <property type="evidence" value="ECO:0007669"/>
    <property type="project" value="UniProtKB-UniRule"/>
</dbReference>
<dbReference type="Gene3D" id="3.10.580.10">
    <property type="entry name" value="CBS-domain"/>
    <property type="match status" value="1"/>
</dbReference>
<evidence type="ECO:0000256" key="7">
    <source>
        <dbReference type="ARBA" id="ARBA00022737"/>
    </source>
</evidence>
<feature type="binding site" evidence="16">
    <location>
        <position position="69"/>
    </location>
    <ligand>
        <name>Zn(2+)</name>
        <dbReference type="ChEBI" id="CHEBI:29105"/>
        <note>catalytic</note>
    </ligand>
</feature>
<dbReference type="PANTHER" id="PTHR39188">
    <property type="entry name" value="MEMBRANE-ASSOCIATED ZINC METALLOPROTEASE M50B"/>
    <property type="match status" value="1"/>
</dbReference>
<keyword evidence="6 14" id="KW-0479">Metal-binding</keyword>
<evidence type="ECO:0000256" key="1">
    <source>
        <dbReference type="ARBA" id="ARBA00004651"/>
    </source>
</evidence>
<evidence type="ECO:0000256" key="9">
    <source>
        <dbReference type="ARBA" id="ARBA00022833"/>
    </source>
</evidence>
<keyword evidence="12 17" id="KW-0129">CBS domain</keyword>
<feature type="transmembrane region" description="Helical" evidence="14">
    <location>
        <begin position="140"/>
        <end position="163"/>
    </location>
</feature>
<keyword evidence="7" id="KW-0677">Repeat</keyword>
<evidence type="ECO:0000256" key="4">
    <source>
        <dbReference type="ARBA" id="ARBA00022670"/>
    </source>
</evidence>
<comment type="cofactor">
    <cofactor evidence="14 16">
        <name>Zn(2+)</name>
        <dbReference type="ChEBI" id="CHEBI:29105"/>
    </cofactor>
    <text evidence="14 16">Binds 1 zinc ion per subunit.</text>
</comment>
<evidence type="ECO:0000256" key="10">
    <source>
        <dbReference type="ARBA" id="ARBA00022989"/>
    </source>
</evidence>
<evidence type="ECO:0000256" key="6">
    <source>
        <dbReference type="ARBA" id="ARBA00022723"/>
    </source>
</evidence>
<keyword evidence="8 14" id="KW-0378">Hydrolase</keyword>
<dbReference type="EMBL" id="JAAGOB010000001">
    <property type="protein sequence ID" value="NED94220.1"/>
    <property type="molecule type" value="Genomic_DNA"/>
</dbReference>
<keyword evidence="20" id="KW-1185">Reference proteome</keyword>
<evidence type="ECO:0000256" key="13">
    <source>
        <dbReference type="ARBA" id="ARBA00023136"/>
    </source>
</evidence>
<evidence type="ECO:0000256" key="12">
    <source>
        <dbReference type="ARBA" id="ARBA00023122"/>
    </source>
</evidence>
<dbReference type="InterPro" id="IPR016483">
    <property type="entry name" value="UCP006404_Pept_M50_CBS"/>
</dbReference>
<feature type="transmembrane region" description="Helical" evidence="14">
    <location>
        <begin position="12"/>
        <end position="36"/>
    </location>
</feature>
<evidence type="ECO:0000256" key="17">
    <source>
        <dbReference type="PROSITE-ProRule" id="PRU00703"/>
    </source>
</evidence>
<name>A0A6N9YH22_9ACTN</name>
<evidence type="ECO:0000256" key="11">
    <source>
        <dbReference type="ARBA" id="ARBA00023049"/>
    </source>
</evidence>
<feature type="binding site" evidence="16">
    <location>
        <position position="73"/>
    </location>
    <ligand>
        <name>Zn(2+)</name>
        <dbReference type="ChEBI" id="CHEBI:29105"/>
        <note>catalytic</note>
    </ligand>
</feature>
<dbReference type="CDD" id="cd02205">
    <property type="entry name" value="CBS_pair_SF"/>
    <property type="match status" value="1"/>
</dbReference>
<feature type="domain" description="CBS" evidence="18">
    <location>
        <begin position="250"/>
        <end position="309"/>
    </location>
</feature>
<dbReference type="CDD" id="cd06164">
    <property type="entry name" value="S2P-M50_SpoIVFB_CBS"/>
    <property type="match status" value="1"/>
</dbReference>
<dbReference type="GO" id="GO:0006508">
    <property type="term" value="P:proteolysis"/>
    <property type="evidence" value="ECO:0007669"/>
    <property type="project" value="UniProtKB-KW"/>
</dbReference>
<dbReference type="InterPro" id="IPR008915">
    <property type="entry name" value="Peptidase_M50"/>
</dbReference>
<comment type="similarity">
    <text evidence="2 14">Belongs to the peptidase M50B family.</text>
</comment>
<dbReference type="SUPFAM" id="SSF54631">
    <property type="entry name" value="CBS-domain pair"/>
    <property type="match status" value="1"/>
</dbReference>
<evidence type="ECO:0000256" key="16">
    <source>
        <dbReference type="PIRSR" id="PIRSR006404-2"/>
    </source>
</evidence>
<reference evidence="19 20" key="1">
    <citation type="submission" date="2020-02" db="EMBL/GenBank/DDBJ databases">
        <authorList>
            <person name="Li X.-J."/>
            <person name="Feng X.-M."/>
        </authorList>
    </citation>
    <scope>NUCLEOTIDE SEQUENCE [LARGE SCALE GENOMIC DNA]</scope>
    <source>
        <strain evidence="19 20">CGMCC 4.7225</strain>
    </source>
</reference>
<organism evidence="19 20">
    <name type="scientific">Phytoactinopolyspora alkaliphila</name>
    <dbReference type="NCBI Taxonomy" id="1783498"/>
    <lineage>
        <taxon>Bacteria</taxon>
        <taxon>Bacillati</taxon>
        <taxon>Actinomycetota</taxon>
        <taxon>Actinomycetes</taxon>
        <taxon>Jiangellales</taxon>
        <taxon>Jiangellaceae</taxon>
        <taxon>Phytoactinopolyspora</taxon>
    </lineage>
</organism>
<comment type="caution">
    <text evidence="19">The sequence shown here is derived from an EMBL/GenBank/DDBJ whole genome shotgun (WGS) entry which is preliminary data.</text>
</comment>
<keyword evidence="9 14" id="KW-0862">Zinc</keyword>
<keyword evidence="10 14" id="KW-1133">Transmembrane helix</keyword>
<feature type="binding site" evidence="16">
    <location>
        <position position="164"/>
    </location>
    <ligand>
        <name>Zn(2+)</name>
        <dbReference type="ChEBI" id="CHEBI:29105"/>
        <note>catalytic</note>
    </ligand>
</feature>
<dbReference type="GO" id="GO:0046872">
    <property type="term" value="F:metal ion binding"/>
    <property type="evidence" value="ECO:0007669"/>
    <property type="project" value="UniProtKB-UniRule"/>
</dbReference>
<keyword evidence="13 14" id="KW-0472">Membrane</keyword>
<dbReference type="PROSITE" id="PS51371">
    <property type="entry name" value="CBS"/>
    <property type="match status" value="1"/>
</dbReference>
<keyword evidence="11 14" id="KW-0482">Metalloprotease</keyword>
<dbReference type="InterPro" id="IPR000644">
    <property type="entry name" value="CBS_dom"/>
</dbReference>
<evidence type="ECO:0000256" key="15">
    <source>
        <dbReference type="PIRSR" id="PIRSR006404-1"/>
    </source>
</evidence>
<feature type="transmembrane region" description="Helical" evidence="14">
    <location>
        <begin position="109"/>
        <end position="128"/>
    </location>
</feature>
<keyword evidence="5 14" id="KW-0812">Transmembrane</keyword>
<dbReference type="AlphaFoldDB" id="A0A6N9YH22"/>
<dbReference type="Proteomes" id="UP000469185">
    <property type="component" value="Unassembled WGS sequence"/>
</dbReference>
<evidence type="ECO:0000256" key="5">
    <source>
        <dbReference type="ARBA" id="ARBA00022692"/>
    </source>
</evidence>
<proteinExistence type="inferred from homology"/>
<dbReference type="Pfam" id="PF00571">
    <property type="entry name" value="CBS"/>
    <property type="match status" value="1"/>
</dbReference>
<gene>
    <name evidence="19" type="ORF">G1H11_02740</name>
</gene>
<dbReference type="PANTHER" id="PTHR39188:SF3">
    <property type="entry name" value="STAGE IV SPORULATION PROTEIN FB"/>
    <property type="match status" value="1"/>
</dbReference>
<evidence type="ECO:0000313" key="19">
    <source>
        <dbReference type="EMBL" id="NED94220.1"/>
    </source>
</evidence>
<evidence type="ECO:0000256" key="2">
    <source>
        <dbReference type="ARBA" id="ARBA00007931"/>
    </source>
</evidence>
<dbReference type="Pfam" id="PF02163">
    <property type="entry name" value="Peptidase_M50"/>
    <property type="match status" value="2"/>
</dbReference>
<feature type="transmembrane region" description="Helical" evidence="14">
    <location>
        <begin position="184"/>
        <end position="205"/>
    </location>
</feature>
<dbReference type="PIRSF" id="PIRSF006404">
    <property type="entry name" value="UCP006404_Pept_M50_CBS"/>
    <property type="match status" value="1"/>
</dbReference>
<keyword evidence="4 14" id="KW-0645">Protease</keyword>
<dbReference type="RefSeq" id="WP_163815731.1">
    <property type="nucleotide sequence ID" value="NZ_JAAGOB010000001.1"/>
</dbReference>
<evidence type="ECO:0000256" key="3">
    <source>
        <dbReference type="ARBA" id="ARBA00022475"/>
    </source>
</evidence>
<accession>A0A6N9YH22</accession>
<dbReference type="GO" id="GO:0005886">
    <property type="term" value="C:plasma membrane"/>
    <property type="evidence" value="ECO:0007669"/>
    <property type="project" value="UniProtKB-SubCell"/>
</dbReference>
<evidence type="ECO:0000256" key="8">
    <source>
        <dbReference type="ARBA" id="ARBA00022801"/>
    </source>
</evidence>
<evidence type="ECO:0000256" key="14">
    <source>
        <dbReference type="PIRNR" id="PIRNR006404"/>
    </source>
</evidence>
<dbReference type="InterPro" id="IPR046342">
    <property type="entry name" value="CBS_dom_sf"/>
</dbReference>
<feature type="transmembrane region" description="Helical" evidence="14">
    <location>
        <begin position="48"/>
        <end position="68"/>
    </location>
</feature>
<feature type="active site" evidence="15">
    <location>
        <position position="70"/>
    </location>
</feature>
<evidence type="ECO:0000313" key="20">
    <source>
        <dbReference type="Proteomes" id="UP000469185"/>
    </source>
</evidence>
<keyword evidence="3 14" id="KW-1003">Cell membrane</keyword>
<evidence type="ECO:0000259" key="18">
    <source>
        <dbReference type="PROSITE" id="PS51371"/>
    </source>
</evidence>
<sequence>MGLGVGRSIRLGRVAGVPVFVSPTWFVVAAVITVGFEPFVARNLPGLGVGTYAVTFAFAVLLYASVFLHEVSHAMTAIGFGLPVRGITLHFLGGHTEIERESPTPARDLLVSAAGPAVSLLIGGAAYLAAAPVTAEIPEYLLLALAAANLVVGAFNLLPALPLDGGHMLRAVVWRITGDENRGTIVAARAGQVLAVLVFALPFLLAGGRPSMFGILWAVLVSVMLWGGATQALTVGRMRAKLPGLDARRLARPASSIYADQPVSEALRQAHEAGTRAMVVVDSAGRPTGVVNEAALNAVPEERRPWIPISHVARSLQQGMTLPLDVRGEDLLRAMRHRPASEYLVVDGDGRTVGVLASADVDAALTAR</sequence>
<feature type="transmembrane region" description="Helical" evidence="14">
    <location>
        <begin position="211"/>
        <end position="229"/>
    </location>
</feature>
<comment type="subcellular location">
    <subcellularLocation>
        <location evidence="1 14">Cell membrane</location>
        <topology evidence="1 14">Multi-pass membrane protein</topology>
    </subcellularLocation>
</comment>